<dbReference type="EMBL" id="ML742610">
    <property type="protein sequence ID" value="KAE8144260.1"/>
    <property type="molecule type" value="Genomic_DNA"/>
</dbReference>
<accession>A0A5N6TDB6</accession>
<evidence type="ECO:0000256" key="1">
    <source>
        <dbReference type="SAM" id="MobiDB-lite"/>
    </source>
</evidence>
<dbReference type="AlphaFoldDB" id="A0A5N6TDB6"/>
<evidence type="ECO:0000313" key="4">
    <source>
        <dbReference type="Proteomes" id="UP000325780"/>
    </source>
</evidence>
<feature type="compositionally biased region" description="Basic and acidic residues" evidence="1">
    <location>
        <begin position="30"/>
        <end position="40"/>
    </location>
</feature>
<protein>
    <submittedName>
        <fullName evidence="3">Uncharacterized protein</fullName>
    </submittedName>
</protein>
<proteinExistence type="predicted"/>
<feature type="transmembrane region" description="Helical" evidence="2">
    <location>
        <begin position="83"/>
        <end position="100"/>
    </location>
</feature>
<sequence>MSLRRLPVTASDSGSIEGWSRVVRRIQRDDKQTRVNERQGSEWSTRRFGPTQKPLHKQNQVTNVVAVRSERRFLNKEDQTKRLWWVIFYFLFFFRWLLWVNGKQRSILG</sequence>
<keyword evidence="2" id="KW-0472">Membrane</keyword>
<keyword evidence="4" id="KW-1185">Reference proteome</keyword>
<gene>
    <name evidence="3" type="ORF">BDV25DRAFT_101975</name>
</gene>
<dbReference type="Proteomes" id="UP000325780">
    <property type="component" value="Unassembled WGS sequence"/>
</dbReference>
<keyword evidence="2" id="KW-0812">Transmembrane</keyword>
<evidence type="ECO:0000313" key="3">
    <source>
        <dbReference type="EMBL" id="KAE8144260.1"/>
    </source>
</evidence>
<reference evidence="3 4" key="1">
    <citation type="submission" date="2019-04" db="EMBL/GenBank/DDBJ databases">
        <title>Friends and foes A comparative genomics study of 23 Aspergillus species from section Flavi.</title>
        <authorList>
            <consortium name="DOE Joint Genome Institute"/>
            <person name="Kjaerbolling I."/>
            <person name="Vesth T."/>
            <person name="Frisvad J.C."/>
            <person name="Nybo J.L."/>
            <person name="Theobald S."/>
            <person name="Kildgaard S."/>
            <person name="Isbrandt T."/>
            <person name="Kuo A."/>
            <person name="Sato A."/>
            <person name="Lyhne E.K."/>
            <person name="Kogle M.E."/>
            <person name="Wiebenga A."/>
            <person name="Kun R.S."/>
            <person name="Lubbers R.J."/>
            <person name="Makela M.R."/>
            <person name="Barry K."/>
            <person name="Chovatia M."/>
            <person name="Clum A."/>
            <person name="Daum C."/>
            <person name="Haridas S."/>
            <person name="He G."/>
            <person name="LaButti K."/>
            <person name="Lipzen A."/>
            <person name="Mondo S."/>
            <person name="Riley R."/>
            <person name="Salamov A."/>
            <person name="Simmons B.A."/>
            <person name="Magnuson J.K."/>
            <person name="Henrissat B."/>
            <person name="Mortensen U.H."/>
            <person name="Larsen T.O."/>
            <person name="Devries R.P."/>
            <person name="Grigoriev I.V."/>
            <person name="Machida M."/>
            <person name="Baker S.E."/>
            <person name="Andersen M.R."/>
        </authorList>
    </citation>
    <scope>NUCLEOTIDE SEQUENCE [LARGE SCALE GENOMIC DNA]</scope>
    <source>
        <strain evidence="3 4">IBT 18842</strain>
    </source>
</reference>
<evidence type="ECO:0000256" key="2">
    <source>
        <dbReference type="SAM" id="Phobius"/>
    </source>
</evidence>
<feature type="region of interest" description="Disordered" evidence="1">
    <location>
        <begin position="30"/>
        <end position="53"/>
    </location>
</feature>
<name>A0A5N6TDB6_ASPAV</name>
<organism evidence="3 4">
    <name type="scientific">Aspergillus avenaceus</name>
    <dbReference type="NCBI Taxonomy" id="36643"/>
    <lineage>
        <taxon>Eukaryota</taxon>
        <taxon>Fungi</taxon>
        <taxon>Dikarya</taxon>
        <taxon>Ascomycota</taxon>
        <taxon>Pezizomycotina</taxon>
        <taxon>Eurotiomycetes</taxon>
        <taxon>Eurotiomycetidae</taxon>
        <taxon>Eurotiales</taxon>
        <taxon>Aspergillaceae</taxon>
        <taxon>Aspergillus</taxon>
        <taxon>Aspergillus subgen. Circumdati</taxon>
    </lineage>
</organism>
<keyword evidence="2" id="KW-1133">Transmembrane helix</keyword>